<keyword evidence="1 4" id="KW-0378">Hydrolase</keyword>
<keyword evidence="2" id="KW-0175">Coiled coil</keyword>
<dbReference type="EC" id="3.1.3.3" evidence="4"/>
<dbReference type="SMART" id="SM00331">
    <property type="entry name" value="PP2C_SIG"/>
    <property type="match status" value="1"/>
</dbReference>
<evidence type="ECO:0000256" key="1">
    <source>
        <dbReference type="ARBA" id="ARBA00022801"/>
    </source>
</evidence>
<dbReference type="RefSeq" id="WP_307340936.1">
    <property type="nucleotide sequence ID" value="NZ_JAUSUD010000008.1"/>
</dbReference>
<evidence type="ECO:0000259" key="3">
    <source>
        <dbReference type="PROSITE" id="PS51746"/>
    </source>
</evidence>
<dbReference type="Proteomes" id="UP001234495">
    <property type="component" value="Unassembled WGS sequence"/>
</dbReference>
<reference evidence="4 5" key="1">
    <citation type="submission" date="2023-07" db="EMBL/GenBank/DDBJ databases">
        <title>Genomic Encyclopedia of Type Strains, Phase IV (KMG-IV): sequencing the most valuable type-strain genomes for metagenomic binning, comparative biology and taxonomic classification.</title>
        <authorList>
            <person name="Goeker M."/>
        </authorList>
    </citation>
    <scope>NUCLEOTIDE SEQUENCE [LARGE SCALE GENOMIC DNA]</scope>
    <source>
        <strain evidence="4 5">DSM 29005</strain>
    </source>
</reference>
<accession>A0ABT9ZF41</accession>
<evidence type="ECO:0000313" key="4">
    <source>
        <dbReference type="EMBL" id="MDQ0230867.1"/>
    </source>
</evidence>
<dbReference type="InterPro" id="IPR052016">
    <property type="entry name" value="Bact_Sigma-Reg"/>
</dbReference>
<dbReference type="SUPFAM" id="SSF55785">
    <property type="entry name" value="PYP-like sensor domain (PAS domain)"/>
    <property type="match status" value="1"/>
</dbReference>
<dbReference type="InterPro" id="IPR035965">
    <property type="entry name" value="PAS-like_dom_sf"/>
</dbReference>
<dbReference type="Gene3D" id="3.60.40.10">
    <property type="entry name" value="PPM-type phosphatase domain"/>
    <property type="match status" value="1"/>
</dbReference>
<dbReference type="Gene3D" id="3.30.450.20">
    <property type="entry name" value="PAS domain"/>
    <property type="match status" value="1"/>
</dbReference>
<dbReference type="Pfam" id="PF07228">
    <property type="entry name" value="SpoIIE"/>
    <property type="match status" value="1"/>
</dbReference>
<proteinExistence type="predicted"/>
<evidence type="ECO:0000256" key="2">
    <source>
        <dbReference type="SAM" id="Coils"/>
    </source>
</evidence>
<dbReference type="SUPFAM" id="SSF81606">
    <property type="entry name" value="PP2C-like"/>
    <property type="match status" value="1"/>
</dbReference>
<organism evidence="4 5">
    <name type="scientific">Metabacillus malikii</name>
    <dbReference type="NCBI Taxonomy" id="1504265"/>
    <lineage>
        <taxon>Bacteria</taxon>
        <taxon>Bacillati</taxon>
        <taxon>Bacillota</taxon>
        <taxon>Bacilli</taxon>
        <taxon>Bacillales</taxon>
        <taxon>Bacillaceae</taxon>
        <taxon>Metabacillus</taxon>
    </lineage>
</organism>
<gene>
    <name evidence="4" type="ORF">J2S19_002124</name>
</gene>
<keyword evidence="5" id="KW-1185">Reference proteome</keyword>
<feature type="domain" description="PPM-type phosphatase" evidence="3">
    <location>
        <begin position="191"/>
        <end position="401"/>
    </location>
</feature>
<dbReference type="InterPro" id="IPR001932">
    <property type="entry name" value="PPM-type_phosphatase-like_dom"/>
</dbReference>
<protein>
    <submittedName>
        <fullName evidence="4">Sigma-B regulation protein RsbU (Phosphoserine phosphatase)</fullName>
        <ecNumber evidence="4">3.1.3.3</ecNumber>
    </submittedName>
</protein>
<dbReference type="GO" id="GO:0016787">
    <property type="term" value="F:hydrolase activity"/>
    <property type="evidence" value="ECO:0007669"/>
    <property type="project" value="UniProtKB-KW"/>
</dbReference>
<dbReference type="PANTHER" id="PTHR43156:SF14">
    <property type="entry name" value="PHOSPHOSERINE PHOSPHATASE RSBP"/>
    <property type="match status" value="1"/>
</dbReference>
<sequence>MDNQLNNAPCGFLTLSEEGIILSINQTLSTMLSNRSEKFKGLHINSILVKSAQIFFQFYFFPLLKLEGHIEELYSTLLSENGEEIPVLINAVTRNNSSNSTIDCIIIPIRKRNELEHKLLQAKKTAEEAYVAKHHALDELKQVYETLEAKQEELLELYNLNQKYKIETKKELELARKIQETPLTEPIYQDDIKIDSFYQASKELSGDIYGFYQIDDNRYGIIILDVMGHGISSALITMSLHSLFRRIILRGFSTDMVMKELDNHLNTLFKNNEEARHYCTSIYLIVDTNKREIHYTNAGHPPAIWQQQDGEQFYLHATNPPIGTFEGLTFKSNMIKYEIGGYLLLYTDGVADPLGDNHLGPLIKANQFKPFTVMKNLIIDSLNPNTSYHKSDDQCFVLAELS</sequence>
<feature type="coiled-coil region" evidence="2">
    <location>
        <begin position="133"/>
        <end position="167"/>
    </location>
</feature>
<name>A0ABT9ZF41_9BACI</name>
<evidence type="ECO:0000313" key="5">
    <source>
        <dbReference type="Proteomes" id="UP001234495"/>
    </source>
</evidence>
<dbReference type="InterPro" id="IPR036457">
    <property type="entry name" value="PPM-type-like_dom_sf"/>
</dbReference>
<dbReference type="PANTHER" id="PTHR43156">
    <property type="entry name" value="STAGE II SPORULATION PROTEIN E-RELATED"/>
    <property type="match status" value="1"/>
</dbReference>
<comment type="caution">
    <text evidence="4">The sequence shown here is derived from an EMBL/GenBank/DDBJ whole genome shotgun (WGS) entry which is preliminary data.</text>
</comment>
<dbReference type="EMBL" id="JAUSUD010000008">
    <property type="protein sequence ID" value="MDQ0230867.1"/>
    <property type="molecule type" value="Genomic_DNA"/>
</dbReference>
<dbReference type="PROSITE" id="PS51746">
    <property type="entry name" value="PPM_2"/>
    <property type="match status" value="1"/>
</dbReference>